<dbReference type="Gene3D" id="3.40.50.300">
    <property type="entry name" value="P-loop containing nucleotide triphosphate hydrolases"/>
    <property type="match status" value="2"/>
</dbReference>
<evidence type="ECO:0000313" key="8">
    <source>
        <dbReference type="Proteomes" id="UP000245921"/>
    </source>
</evidence>
<evidence type="ECO:0000256" key="1">
    <source>
        <dbReference type="ARBA" id="ARBA00007913"/>
    </source>
</evidence>
<evidence type="ECO:0000256" key="4">
    <source>
        <dbReference type="ARBA" id="ARBA00022806"/>
    </source>
</evidence>
<protein>
    <submittedName>
        <fullName evidence="7">DNA helicase</fullName>
    </submittedName>
</protein>
<dbReference type="Pfam" id="PF13087">
    <property type="entry name" value="AAA_12"/>
    <property type="match status" value="1"/>
</dbReference>
<dbReference type="GO" id="GO:0003677">
    <property type="term" value="F:DNA binding"/>
    <property type="evidence" value="ECO:0007669"/>
    <property type="project" value="InterPro"/>
</dbReference>
<dbReference type="InterPro" id="IPR027417">
    <property type="entry name" value="P-loop_NTPase"/>
</dbReference>
<proteinExistence type="inferred from homology"/>
<evidence type="ECO:0000313" key="7">
    <source>
        <dbReference type="EMBL" id="PWJ88720.1"/>
    </source>
</evidence>
<keyword evidence="3" id="KW-0378">Hydrolase</keyword>
<keyword evidence="4 7" id="KW-0347">Helicase</keyword>
<organism evidence="7 8">
    <name type="scientific">Oceanotoga teriensis</name>
    <dbReference type="NCBI Taxonomy" id="515440"/>
    <lineage>
        <taxon>Bacteria</taxon>
        <taxon>Thermotogati</taxon>
        <taxon>Thermotogota</taxon>
        <taxon>Thermotogae</taxon>
        <taxon>Petrotogales</taxon>
        <taxon>Petrotogaceae</taxon>
        <taxon>Oceanotoga</taxon>
    </lineage>
</organism>
<dbReference type="PANTHER" id="PTHR43788">
    <property type="entry name" value="DNA2/NAM7 HELICASE FAMILY MEMBER"/>
    <property type="match status" value="1"/>
</dbReference>
<keyword evidence="2" id="KW-0547">Nucleotide-binding</keyword>
<dbReference type="InterPro" id="IPR004483">
    <property type="entry name" value="SMUBP-2/Hcs1-like"/>
</dbReference>
<dbReference type="InterPro" id="IPR047187">
    <property type="entry name" value="SF1_C_Upf1"/>
</dbReference>
<dbReference type="GO" id="GO:0043139">
    <property type="term" value="F:5'-3' DNA helicase activity"/>
    <property type="evidence" value="ECO:0007669"/>
    <property type="project" value="TreeGrafter"/>
</dbReference>
<evidence type="ECO:0000259" key="6">
    <source>
        <dbReference type="SMART" id="SM00487"/>
    </source>
</evidence>
<keyword evidence="5" id="KW-0067">ATP-binding</keyword>
<dbReference type="FunFam" id="2.40.30.270:FF:000007">
    <property type="entry name" value="DNA helicase, putative"/>
    <property type="match status" value="1"/>
</dbReference>
<dbReference type="PANTHER" id="PTHR43788:SF8">
    <property type="entry name" value="DNA-BINDING PROTEIN SMUBP-2"/>
    <property type="match status" value="1"/>
</dbReference>
<comment type="similarity">
    <text evidence="1">Belongs to the DNA2/NAM7 helicase family.</text>
</comment>
<dbReference type="Pfam" id="PF13086">
    <property type="entry name" value="AAA_11"/>
    <property type="match status" value="1"/>
</dbReference>
<dbReference type="RefSeq" id="WP_109605718.1">
    <property type="nucleotide sequence ID" value="NZ_QGGI01000017.1"/>
</dbReference>
<gene>
    <name evidence="7" type="ORF">C7380_11710</name>
</gene>
<sequence>MNLEDYIKIYKKSIELERKAEIERTLEEIKQLSPEKRELIGKTILNLDGKIDGYEVGGFTLIKYGRKKEIKTNISVGDEIIVSTNNPLKKNHQGTVVEIGKKYITIAFGTNVPDWIFRKVRIDLYFNDVIYKRMNKALEKLKKLSDKKITKMLNEKIEQKININQIDFFDKQLNEYQKLCVEKALSHETLYILHGPPGTGKTRTIIEIIKQEAKKGKKVLATAESNIAADNIAERLNDQFKITRLGHPARTSKKIKEKTIYNQLEMSETYKNAKKMREEMEYYIQIRNKYKKPTPSLRRGMHDEDIIKHAKNNKNFRGISSKVLKSMSNWIKENELIEDLYKNIKYMEEFAMKNIIEEADIIVTTNSGAGSEYLEKIKFDVNVIDEASQAKEPSCLIPLIKSEKVILTGDHKQLPPTIISKEAKDILEKTLFERLIKKYPDYSSILRIQYRMNKKIIEFSNENFYNGKLKTSELIKNIKVKNNSNNIISMPENVLIFINSENEETEKQKFGSNSKYNIYEINIINEIINELLKYHDEKEIGIITPYYDQVDILSEKYENSNLEINTVDGFQGREKNIIIISMVRSNKDNQIGFLKDHRRLNVSLTRSRKKLIIIGDTSTLKNDEIYNNLINHIKNKGVYIDSWRDYLEII</sequence>
<accession>A0AA45C5C7</accession>
<evidence type="ECO:0000256" key="2">
    <source>
        <dbReference type="ARBA" id="ARBA00022741"/>
    </source>
</evidence>
<dbReference type="NCBIfam" id="TIGR00376">
    <property type="entry name" value="IGHMBP2 family helicase"/>
    <property type="match status" value="1"/>
</dbReference>
<dbReference type="GO" id="GO:0016787">
    <property type="term" value="F:hydrolase activity"/>
    <property type="evidence" value="ECO:0007669"/>
    <property type="project" value="UniProtKB-KW"/>
</dbReference>
<dbReference type="InterPro" id="IPR014001">
    <property type="entry name" value="Helicase_ATP-bd"/>
</dbReference>
<dbReference type="AlphaFoldDB" id="A0AA45C5C7"/>
<dbReference type="GO" id="GO:0005524">
    <property type="term" value="F:ATP binding"/>
    <property type="evidence" value="ECO:0007669"/>
    <property type="project" value="UniProtKB-KW"/>
</dbReference>
<comment type="caution">
    <text evidence="7">The sequence shown here is derived from an EMBL/GenBank/DDBJ whole genome shotgun (WGS) entry which is preliminary data.</text>
</comment>
<dbReference type="FunFam" id="3.40.50.300:FF:000326">
    <property type="entry name" value="P-loop containing nucleoside triphosphate hydrolase"/>
    <property type="match status" value="1"/>
</dbReference>
<dbReference type="GO" id="GO:0005694">
    <property type="term" value="C:chromosome"/>
    <property type="evidence" value="ECO:0007669"/>
    <property type="project" value="UniProtKB-ARBA"/>
</dbReference>
<evidence type="ECO:0000256" key="5">
    <source>
        <dbReference type="ARBA" id="ARBA00022840"/>
    </source>
</evidence>
<dbReference type="Gene3D" id="2.40.30.270">
    <property type="match status" value="1"/>
</dbReference>
<evidence type="ECO:0000256" key="3">
    <source>
        <dbReference type="ARBA" id="ARBA00022801"/>
    </source>
</evidence>
<dbReference type="SMART" id="SM00487">
    <property type="entry name" value="DEXDc"/>
    <property type="match status" value="1"/>
</dbReference>
<dbReference type="EMBL" id="QGGI01000017">
    <property type="protein sequence ID" value="PWJ88720.1"/>
    <property type="molecule type" value="Genomic_DNA"/>
</dbReference>
<dbReference type="Proteomes" id="UP000245921">
    <property type="component" value="Unassembled WGS sequence"/>
</dbReference>
<dbReference type="InterPro" id="IPR041677">
    <property type="entry name" value="DNA2/NAM7_AAA_11"/>
</dbReference>
<dbReference type="SUPFAM" id="SSF52540">
    <property type="entry name" value="P-loop containing nucleoside triphosphate hydrolases"/>
    <property type="match status" value="1"/>
</dbReference>
<dbReference type="InterPro" id="IPR050534">
    <property type="entry name" value="Coronavir_polyprotein_1ab"/>
</dbReference>
<feature type="domain" description="Helicase ATP-binding" evidence="6">
    <location>
        <begin position="169"/>
        <end position="450"/>
    </location>
</feature>
<dbReference type="InterPro" id="IPR041679">
    <property type="entry name" value="DNA2/NAM7-like_C"/>
</dbReference>
<reference evidence="7 8" key="1">
    <citation type="submission" date="2018-05" db="EMBL/GenBank/DDBJ databases">
        <title>Genomic Encyclopedia of Type Strains, Phase IV (KMG-IV): sequencing the most valuable type-strain genomes for metagenomic binning, comparative biology and taxonomic classification.</title>
        <authorList>
            <person name="Goeker M."/>
        </authorList>
    </citation>
    <scope>NUCLEOTIDE SEQUENCE [LARGE SCALE GENOMIC DNA]</scope>
    <source>
        <strain evidence="7 8">DSM 24906</strain>
    </source>
</reference>
<dbReference type="CDD" id="cd18808">
    <property type="entry name" value="SF1_C_Upf1"/>
    <property type="match status" value="1"/>
</dbReference>
<name>A0AA45C5C7_9BACT</name>
<keyword evidence="8" id="KW-1185">Reference proteome</keyword>